<dbReference type="Gene3D" id="3.10.310.20">
    <property type="entry name" value="DHHA2 domain"/>
    <property type="match status" value="1"/>
</dbReference>
<dbReference type="GO" id="GO:0005737">
    <property type="term" value="C:cytoplasm"/>
    <property type="evidence" value="ECO:0007669"/>
    <property type="project" value="InterPro"/>
</dbReference>
<dbReference type="PANTHER" id="PTHR12112:SF49">
    <property type="entry name" value="DHHA2 DOMAIN-CONTAINING PROTEIN"/>
    <property type="match status" value="1"/>
</dbReference>
<evidence type="ECO:0000313" key="5">
    <source>
        <dbReference type="Proteomes" id="UP001046870"/>
    </source>
</evidence>
<name>A0A9D3THN1_MEGAT</name>
<keyword evidence="5" id="KW-1185">Reference proteome</keyword>
<feature type="compositionally biased region" description="Polar residues" evidence="2">
    <location>
        <begin position="628"/>
        <end position="643"/>
    </location>
</feature>
<feature type="region of interest" description="Disordered" evidence="2">
    <location>
        <begin position="610"/>
        <end position="722"/>
    </location>
</feature>
<dbReference type="InterPro" id="IPR038222">
    <property type="entry name" value="DHHA2_dom_sf"/>
</dbReference>
<feature type="compositionally biased region" description="Basic and acidic residues" evidence="2">
    <location>
        <begin position="521"/>
        <end position="530"/>
    </location>
</feature>
<evidence type="ECO:0000256" key="2">
    <source>
        <dbReference type="SAM" id="MobiDB-lite"/>
    </source>
</evidence>
<dbReference type="GO" id="GO:0016462">
    <property type="term" value="F:pyrophosphatase activity"/>
    <property type="evidence" value="ECO:0007669"/>
    <property type="project" value="InterPro"/>
</dbReference>
<feature type="compositionally biased region" description="Polar residues" evidence="2">
    <location>
        <begin position="695"/>
        <end position="706"/>
    </location>
</feature>
<evidence type="ECO:0000256" key="1">
    <source>
        <dbReference type="ARBA" id="ARBA00010331"/>
    </source>
</evidence>
<dbReference type="OrthoDB" id="19923at2759"/>
<feature type="region of interest" description="Disordered" evidence="2">
    <location>
        <begin position="750"/>
        <end position="831"/>
    </location>
</feature>
<evidence type="ECO:0000313" key="4">
    <source>
        <dbReference type="EMBL" id="KAG7481136.1"/>
    </source>
</evidence>
<feature type="region of interest" description="Disordered" evidence="2">
    <location>
        <begin position="503"/>
        <end position="534"/>
    </location>
</feature>
<organism evidence="4 5">
    <name type="scientific">Megalops atlanticus</name>
    <name type="common">Tarpon</name>
    <name type="synonym">Clupea gigantea</name>
    <dbReference type="NCBI Taxonomy" id="7932"/>
    <lineage>
        <taxon>Eukaryota</taxon>
        <taxon>Metazoa</taxon>
        <taxon>Chordata</taxon>
        <taxon>Craniata</taxon>
        <taxon>Vertebrata</taxon>
        <taxon>Euteleostomi</taxon>
        <taxon>Actinopterygii</taxon>
        <taxon>Neopterygii</taxon>
        <taxon>Teleostei</taxon>
        <taxon>Elopiformes</taxon>
        <taxon>Megalopidae</taxon>
        <taxon>Megalops</taxon>
    </lineage>
</organism>
<feature type="compositionally biased region" description="Polar residues" evidence="2">
    <location>
        <begin position="750"/>
        <end position="764"/>
    </location>
</feature>
<feature type="compositionally biased region" description="Basic and acidic residues" evidence="2">
    <location>
        <begin position="655"/>
        <end position="664"/>
    </location>
</feature>
<gene>
    <name evidence="4" type="ORF">MATL_G00063610</name>
</gene>
<feature type="compositionally biased region" description="Polar residues" evidence="2">
    <location>
        <begin position="799"/>
        <end position="811"/>
    </location>
</feature>
<comment type="caution">
    <text evidence="4">The sequence shown here is derived from an EMBL/GenBank/DDBJ whole genome shotgun (WGS) entry which is preliminary data.</text>
</comment>
<feature type="domain" description="DHHA2" evidence="3">
    <location>
        <begin position="226"/>
        <end position="361"/>
    </location>
</feature>
<protein>
    <recommendedName>
        <fullName evidence="3">DHHA2 domain-containing protein</fullName>
    </recommendedName>
</protein>
<dbReference type="PANTHER" id="PTHR12112">
    <property type="entry name" value="BNIP - RELATED"/>
    <property type="match status" value="1"/>
</dbReference>
<dbReference type="EMBL" id="JAFDVH010000004">
    <property type="protein sequence ID" value="KAG7481136.1"/>
    <property type="molecule type" value="Genomic_DNA"/>
</dbReference>
<dbReference type="Gene3D" id="3.90.1640.10">
    <property type="entry name" value="inorganic pyrophosphatase (n-terminal core)"/>
    <property type="match status" value="1"/>
</dbReference>
<proteinExistence type="inferred from homology"/>
<dbReference type="AlphaFoldDB" id="A0A9D3THN1"/>
<feature type="compositionally biased region" description="Low complexity" evidence="2">
    <location>
        <begin position="818"/>
        <end position="829"/>
    </location>
</feature>
<dbReference type="Proteomes" id="UP001046870">
    <property type="component" value="Chromosome 4"/>
</dbReference>
<comment type="similarity">
    <text evidence="1">Belongs to the PPase class C family. Prune subfamily.</text>
</comment>
<accession>A0A9D3THN1</accession>
<reference evidence="4" key="1">
    <citation type="submission" date="2021-01" db="EMBL/GenBank/DDBJ databases">
        <authorList>
            <person name="Zahm M."/>
            <person name="Roques C."/>
            <person name="Cabau C."/>
            <person name="Klopp C."/>
            <person name="Donnadieu C."/>
            <person name="Jouanno E."/>
            <person name="Lampietro C."/>
            <person name="Louis A."/>
            <person name="Herpin A."/>
            <person name="Echchiki A."/>
            <person name="Berthelot C."/>
            <person name="Parey E."/>
            <person name="Roest-Crollius H."/>
            <person name="Braasch I."/>
            <person name="Postlethwait J."/>
            <person name="Bobe J."/>
            <person name="Montfort J."/>
            <person name="Bouchez O."/>
            <person name="Begum T."/>
            <person name="Mejri S."/>
            <person name="Adams A."/>
            <person name="Chen W.-J."/>
            <person name="Guiguen Y."/>
        </authorList>
    </citation>
    <scope>NUCLEOTIDE SEQUENCE</scope>
    <source>
        <strain evidence="4">YG-15Mar2019-1</strain>
        <tissue evidence="4">Brain</tissue>
    </source>
</reference>
<dbReference type="InterPro" id="IPR004097">
    <property type="entry name" value="DHHA2"/>
</dbReference>
<sequence length="845" mass="90845">MDGNGISALTNYTMEEFLLRTKATLGAEPQASRIHGVLGGEAVDVACMASTLGYAYFLSQRDAGDCVCVPILNQRRSEARVPDETVAFLERQRVSWSALLWRDDMDLRQLHAEGKLSLTLLSTAVLNTLEDGALASCVVRVINCSEQQGGGEEASSTAMVAREILQEAPEQLTAPLAGLLRDALLVESAKTPSKDGHPPSDQEELLRALERVLHEDTPRSEVELRDFTGAGLDQVLLKDLKELSDGDIKVSISTVSLDLEAYSTCPSVIGDLKSFCDRHGYEGLVLVSSSLDDLYPQCHQVAVYSGNKDILNQICCELEESRSWSLDLEPLACLVDVVQLYQQQNTSIYVEQIVALVKEFLDRRQCLFIPNSRTSSTEGVAGSAPLSQGSSGITDMYSSDAEPPIAMENVPEASGPQQAFGELAAELVSPDSGLATVRSSRSSKESSVFLSDDSPVAETTGFLQNPALSFPSLCAAAAAAAGRATADRRPSARNKSDNFDLFSFDPLHSSSTSPAADGADEPSRSTEERASSSLSEFGELSLVDFYTGSSDGQVGSEGNFSPRLEQLLGDSMDARIPATPMNSLVEGSPLSSGLPKFFPEDVVEKINEMGNKESVSSSEPWDDFASDTKGSTSDDANVWSLTETGYIGEESPDIDLDKQAEVKDTGQTGKEGGGGADEDSFLLGMGESLSIKMPVTTSRRTPLTPETSKEDSWQSKDGSSESDFWSYSARRGFLTATATPYPDSLDMWNTTIQEDSQSTLSTPDATDFSERSDSLRAPPRGQASLDSPLENLRGDMGMWNTTIREVSTDTSPEGKGQASSAESWAESLSPVRQIIREIERSAAVS</sequence>
<evidence type="ECO:0000259" key="3">
    <source>
        <dbReference type="SMART" id="SM01131"/>
    </source>
</evidence>
<dbReference type="FunFam" id="3.10.310.20:FF:000002">
    <property type="entry name" value="Prune homolog 2 with BCH domain"/>
    <property type="match status" value="1"/>
</dbReference>
<dbReference type="SMART" id="SM01131">
    <property type="entry name" value="DHHA2"/>
    <property type="match status" value="1"/>
</dbReference>